<dbReference type="AlphaFoldDB" id="A0A1V3W8W5"/>
<evidence type="ECO:0000256" key="1">
    <source>
        <dbReference type="SAM" id="MobiDB-lite"/>
    </source>
</evidence>
<gene>
    <name evidence="2" type="ORF">BZL30_9487</name>
</gene>
<reference evidence="2 3" key="1">
    <citation type="submission" date="2017-02" db="EMBL/GenBank/DDBJ databases">
        <title>Complete genome sequences of Mycobacterium kansasii strains isolated from rhesus macaques.</title>
        <authorList>
            <person name="Panda A."/>
            <person name="Nagaraj S."/>
            <person name="Zhao X."/>
            <person name="Tettelin H."/>
            <person name="Detolla L.J."/>
        </authorList>
    </citation>
    <scope>NUCLEOTIDE SEQUENCE [LARGE SCALE GENOMIC DNA]</scope>
    <source>
        <strain evidence="2 3">11-3813</strain>
    </source>
</reference>
<feature type="compositionally biased region" description="Basic residues" evidence="1">
    <location>
        <begin position="36"/>
        <end position="46"/>
    </location>
</feature>
<name>A0A1V3W8W5_MYCKA</name>
<feature type="region of interest" description="Disordered" evidence="1">
    <location>
        <begin position="36"/>
        <end position="55"/>
    </location>
</feature>
<accession>A0A1V3W8W5</accession>
<dbReference type="Proteomes" id="UP000189229">
    <property type="component" value="Unassembled WGS sequence"/>
</dbReference>
<sequence length="55" mass="6335">MKARSGSRHFETMAAFMLVEHANGAMFDRRWVRRHPRTVAPNRRRTGPATATSPR</sequence>
<protein>
    <submittedName>
        <fullName evidence="2">Uncharacterized protein</fullName>
    </submittedName>
</protein>
<organism evidence="2 3">
    <name type="scientific">Mycobacterium kansasii</name>
    <dbReference type="NCBI Taxonomy" id="1768"/>
    <lineage>
        <taxon>Bacteria</taxon>
        <taxon>Bacillati</taxon>
        <taxon>Actinomycetota</taxon>
        <taxon>Actinomycetes</taxon>
        <taxon>Mycobacteriales</taxon>
        <taxon>Mycobacteriaceae</taxon>
        <taxon>Mycobacterium</taxon>
    </lineage>
</organism>
<dbReference type="EMBL" id="MVBM01000019">
    <property type="protein sequence ID" value="OOK63400.1"/>
    <property type="molecule type" value="Genomic_DNA"/>
</dbReference>
<evidence type="ECO:0000313" key="2">
    <source>
        <dbReference type="EMBL" id="OOK63400.1"/>
    </source>
</evidence>
<comment type="caution">
    <text evidence="2">The sequence shown here is derived from an EMBL/GenBank/DDBJ whole genome shotgun (WGS) entry which is preliminary data.</text>
</comment>
<proteinExistence type="predicted"/>
<evidence type="ECO:0000313" key="3">
    <source>
        <dbReference type="Proteomes" id="UP000189229"/>
    </source>
</evidence>